<dbReference type="EMBL" id="JAJVDC020000054">
    <property type="protein sequence ID" value="KAL1629291.1"/>
    <property type="molecule type" value="Genomic_DNA"/>
</dbReference>
<dbReference type="Proteomes" id="UP001521116">
    <property type="component" value="Unassembled WGS sequence"/>
</dbReference>
<accession>A0ABR3STM1</accession>
<evidence type="ECO:0000313" key="2">
    <source>
        <dbReference type="Proteomes" id="UP001521116"/>
    </source>
</evidence>
<protein>
    <submittedName>
        <fullName evidence="1">Uncharacterized protein</fullName>
    </submittedName>
</protein>
<name>A0ABR3STM1_9PEZI</name>
<keyword evidence="2" id="KW-1185">Reference proteome</keyword>
<proteinExistence type="predicted"/>
<reference evidence="1 2" key="1">
    <citation type="submission" date="2024-02" db="EMBL/GenBank/DDBJ databases">
        <title>De novo assembly and annotation of 12 fungi associated with fruit tree decline syndrome in Ontario, Canada.</title>
        <authorList>
            <person name="Sulman M."/>
            <person name="Ellouze W."/>
            <person name="Ilyukhin E."/>
        </authorList>
    </citation>
    <scope>NUCLEOTIDE SEQUENCE [LARGE SCALE GENOMIC DNA]</scope>
    <source>
        <strain evidence="1 2">M1-105</strain>
    </source>
</reference>
<comment type="caution">
    <text evidence="1">The sequence shown here is derived from an EMBL/GenBank/DDBJ whole genome shotgun (WGS) entry which is preliminary data.</text>
</comment>
<evidence type="ECO:0000313" key="1">
    <source>
        <dbReference type="EMBL" id="KAL1629291.1"/>
    </source>
</evidence>
<gene>
    <name evidence="1" type="ORF">SLS56_005395</name>
</gene>
<sequence length="401" mass="46416">MSPAFTRTSKMANEITIDDETVPYSRIKIADNPDLTIRVFEYIEGPGYSTDSDNEDDDRETAKARATDFGVDKNVMRLHSPMLSKMLGPGGWREAGRAVVELHEDTSISTTAMQAWFLHFHGKTARLAGLEVTRKDIWSIVAAGKKYGLKSAELKTWFADWYTKCEEGKVWKVQDCQELLYPCFEFDHAPGFARASSYLAYNKHGHIMERNPTKHRDLHLPPRTIQQINAAKGRLRIVLHRELWKPISRLFTQTQCSCKEKTVFGYQKALVNIGVWPLEEMYLKYSLKEILDKLSKFDWAPDPDSCCYCSITNYARLVAKAGRDVSSRFQGLCLVCMDMTNPKTTNVDEDYWRHNFIKDWDRKCRPHGVSHGQPTWFYSYMGRKQQTDAREAWYQANRFDL</sequence>
<organism evidence="1 2">
    <name type="scientific">Neofusicoccum ribis</name>
    <dbReference type="NCBI Taxonomy" id="45134"/>
    <lineage>
        <taxon>Eukaryota</taxon>
        <taxon>Fungi</taxon>
        <taxon>Dikarya</taxon>
        <taxon>Ascomycota</taxon>
        <taxon>Pezizomycotina</taxon>
        <taxon>Dothideomycetes</taxon>
        <taxon>Dothideomycetes incertae sedis</taxon>
        <taxon>Botryosphaeriales</taxon>
        <taxon>Botryosphaeriaceae</taxon>
        <taxon>Neofusicoccum</taxon>
    </lineage>
</organism>